<dbReference type="Proteomes" id="UP000568106">
    <property type="component" value="Unassembled WGS sequence"/>
</dbReference>
<sequence>MRTLTLSTLPWKGLLVWGIFGFAFAMIPLVFALTGDDLSKTARGFKEAIERGDVFLICVALVGDSLGRYVMIRKKTIWDILSVGFVIAYIVMVSFEFGVISTMLHSEATKAVIPDGLVQRHSWYYGIAVWILGSAAVIRTAD</sequence>
<feature type="transmembrane region" description="Helical" evidence="1">
    <location>
        <begin position="123"/>
        <end position="141"/>
    </location>
</feature>
<evidence type="ECO:0000256" key="1">
    <source>
        <dbReference type="SAM" id="Phobius"/>
    </source>
</evidence>
<feature type="transmembrane region" description="Helical" evidence="1">
    <location>
        <begin position="54"/>
        <end position="71"/>
    </location>
</feature>
<comment type="caution">
    <text evidence="2">The sequence shown here is derived from an EMBL/GenBank/DDBJ whole genome shotgun (WGS) entry which is preliminary data.</text>
</comment>
<keyword evidence="1" id="KW-0812">Transmembrane</keyword>
<feature type="transmembrane region" description="Helical" evidence="1">
    <location>
        <begin position="83"/>
        <end position="103"/>
    </location>
</feature>
<evidence type="ECO:0000313" key="2">
    <source>
        <dbReference type="EMBL" id="MBB5318142.1"/>
    </source>
</evidence>
<organism evidence="2 3">
    <name type="scientific">Tunturiibacter empetritectus</name>
    <dbReference type="NCBI Taxonomy" id="3069691"/>
    <lineage>
        <taxon>Bacteria</taxon>
        <taxon>Pseudomonadati</taxon>
        <taxon>Acidobacteriota</taxon>
        <taxon>Terriglobia</taxon>
        <taxon>Terriglobales</taxon>
        <taxon>Acidobacteriaceae</taxon>
        <taxon>Tunturiibacter</taxon>
    </lineage>
</organism>
<dbReference type="AlphaFoldDB" id="A0A7W8IJA9"/>
<reference evidence="2" key="1">
    <citation type="submission" date="2020-08" db="EMBL/GenBank/DDBJ databases">
        <title>Genomic Encyclopedia of Type Strains, Phase IV (KMG-V): Genome sequencing to study the core and pangenomes of soil and plant-associated prokaryotes.</title>
        <authorList>
            <person name="Whitman W."/>
        </authorList>
    </citation>
    <scope>NUCLEOTIDE SEQUENCE [LARGE SCALE GENOMIC DNA]</scope>
    <source>
        <strain evidence="2">M8UP27</strain>
    </source>
</reference>
<accession>A0A7W8IJA9</accession>
<keyword evidence="1" id="KW-1133">Transmembrane helix</keyword>
<protein>
    <submittedName>
        <fullName evidence="2">Uncharacterized protein</fullName>
    </submittedName>
</protein>
<keyword evidence="3" id="KW-1185">Reference proteome</keyword>
<proteinExistence type="predicted"/>
<keyword evidence="1" id="KW-0472">Membrane</keyword>
<name>A0A7W8IJA9_9BACT</name>
<gene>
    <name evidence="2" type="ORF">HDF09_002839</name>
</gene>
<dbReference type="EMBL" id="JACHDY010000004">
    <property type="protein sequence ID" value="MBB5318142.1"/>
    <property type="molecule type" value="Genomic_DNA"/>
</dbReference>
<evidence type="ECO:0000313" key="3">
    <source>
        <dbReference type="Proteomes" id="UP000568106"/>
    </source>
</evidence>
<feature type="transmembrane region" description="Helical" evidence="1">
    <location>
        <begin position="12"/>
        <end position="34"/>
    </location>
</feature>